<accession>A0A2W5ASA5</accession>
<keyword evidence="1" id="KW-0812">Transmembrane</keyword>
<feature type="domain" description="CAAX prenyl protease 2/Lysostaphin resistance protein A-like" evidence="2">
    <location>
        <begin position="146"/>
        <end position="234"/>
    </location>
</feature>
<comment type="caution">
    <text evidence="3">The sequence shown here is derived from an EMBL/GenBank/DDBJ whole genome shotgun (WGS) entry which is preliminary data.</text>
</comment>
<dbReference type="Proteomes" id="UP000249555">
    <property type="component" value="Unassembled WGS sequence"/>
</dbReference>
<dbReference type="InterPro" id="IPR003675">
    <property type="entry name" value="Rce1/LyrA-like_dom"/>
</dbReference>
<evidence type="ECO:0000313" key="4">
    <source>
        <dbReference type="Proteomes" id="UP000249555"/>
    </source>
</evidence>
<keyword evidence="1" id="KW-1133">Transmembrane helix</keyword>
<dbReference type="Pfam" id="PF02517">
    <property type="entry name" value="Rce1-like"/>
    <property type="match status" value="1"/>
</dbReference>
<feature type="transmembrane region" description="Helical" evidence="1">
    <location>
        <begin position="49"/>
        <end position="71"/>
    </location>
</feature>
<feature type="transmembrane region" description="Helical" evidence="1">
    <location>
        <begin position="200"/>
        <end position="217"/>
    </location>
</feature>
<evidence type="ECO:0000313" key="3">
    <source>
        <dbReference type="EMBL" id="PZO73401.1"/>
    </source>
</evidence>
<keyword evidence="1" id="KW-0472">Membrane</keyword>
<dbReference type="GO" id="GO:0080120">
    <property type="term" value="P:CAAX-box protein maturation"/>
    <property type="evidence" value="ECO:0007669"/>
    <property type="project" value="UniProtKB-ARBA"/>
</dbReference>
<feature type="transmembrane region" description="Helical" evidence="1">
    <location>
        <begin position="102"/>
        <end position="121"/>
    </location>
</feature>
<evidence type="ECO:0000256" key="1">
    <source>
        <dbReference type="SAM" id="Phobius"/>
    </source>
</evidence>
<dbReference type="EMBL" id="QFMX01000008">
    <property type="protein sequence ID" value="PZO73401.1"/>
    <property type="molecule type" value="Genomic_DNA"/>
</dbReference>
<dbReference type="GO" id="GO:0008237">
    <property type="term" value="F:metallopeptidase activity"/>
    <property type="evidence" value="ECO:0007669"/>
    <property type="project" value="UniProtKB-KW"/>
</dbReference>
<dbReference type="GO" id="GO:0006508">
    <property type="term" value="P:proteolysis"/>
    <property type="evidence" value="ECO:0007669"/>
    <property type="project" value="UniProtKB-KW"/>
</dbReference>
<protein>
    <submittedName>
        <fullName evidence="3">CPBP family intramembrane metalloprotease</fullName>
    </submittedName>
</protein>
<evidence type="ECO:0000259" key="2">
    <source>
        <dbReference type="Pfam" id="PF02517"/>
    </source>
</evidence>
<sequence length="250" mass="26462">MSGGSVGMILPNALLLATLMSLVWFLKGDLLGYRRIKRLPDTASRQKTYRLWIAKAAIAFVLPAIVGLALLGRLDAIVTVPREFDALRSLLPSVAGDSRAELLGMIGGSALGGLVIGAVLATRRNWRILRTIGNVGSLLPRNRPEIMHAAAMSIAAGISEELAFRLFLPLLVALVSGNAFVAFGVAIAAFGAMHLYQGRAGVIATTLVGALMAAIYLMTGELWLAMLLHALIDLNSLALRPALTGAWRAA</sequence>
<keyword evidence="3" id="KW-0378">Hydrolase</keyword>
<feature type="transmembrane region" description="Helical" evidence="1">
    <location>
        <begin position="6"/>
        <end position="28"/>
    </location>
</feature>
<gene>
    <name evidence="3" type="ORF">DI640_10120</name>
</gene>
<feature type="transmembrane region" description="Helical" evidence="1">
    <location>
        <begin position="170"/>
        <end position="193"/>
    </location>
</feature>
<dbReference type="AlphaFoldDB" id="A0A2W5ASA5"/>
<reference evidence="3 4" key="1">
    <citation type="submission" date="2017-08" db="EMBL/GenBank/DDBJ databases">
        <title>Infants hospitalized years apart are colonized by the same room-sourced microbial strains.</title>
        <authorList>
            <person name="Brooks B."/>
            <person name="Olm M.R."/>
            <person name="Firek B.A."/>
            <person name="Baker R."/>
            <person name="Thomas B.C."/>
            <person name="Morowitz M.J."/>
            <person name="Banfield J.F."/>
        </authorList>
    </citation>
    <scope>NUCLEOTIDE SEQUENCE [LARGE SCALE GENOMIC DNA]</scope>
    <source>
        <strain evidence="3">S2_018_000_R3_119</strain>
    </source>
</reference>
<proteinExistence type="predicted"/>
<dbReference type="GO" id="GO:0004175">
    <property type="term" value="F:endopeptidase activity"/>
    <property type="evidence" value="ECO:0007669"/>
    <property type="project" value="UniProtKB-ARBA"/>
</dbReference>
<keyword evidence="3" id="KW-0482">Metalloprotease</keyword>
<name>A0A2W5ASA5_9SPHN</name>
<organism evidence="3 4">
    <name type="scientific">Sphingomonas taxi</name>
    <dbReference type="NCBI Taxonomy" id="1549858"/>
    <lineage>
        <taxon>Bacteria</taxon>
        <taxon>Pseudomonadati</taxon>
        <taxon>Pseudomonadota</taxon>
        <taxon>Alphaproteobacteria</taxon>
        <taxon>Sphingomonadales</taxon>
        <taxon>Sphingomonadaceae</taxon>
        <taxon>Sphingomonas</taxon>
    </lineage>
</organism>
<keyword evidence="3" id="KW-0645">Protease</keyword>